<proteinExistence type="predicted"/>
<dbReference type="Proteomes" id="UP000688137">
    <property type="component" value="Unassembled WGS sequence"/>
</dbReference>
<evidence type="ECO:0000313" key="1">
    <source>
        <dbReference type="EMBL" id="CAD8045203.1"/>
    </source>
</evidence>
<evidence type="ECO:0000313" key="2">
    <source>
        <dbReference type="Proteomes" id="UP000688137"/>
    </source>
</evidence>
<dbReference type="AlphaFoldDB" id="A0A8S1JRG5"/>
<name>A0A8S1JRG5_PARPR</name>
<sequence>MCLKYLGQFIQQCQHSFEIDARAALLYLENLVMKSICIINNQNGKKTNKKNKIQKIIQNVNKKYL</sequence>
<gene>
    <name evidence="1" type="ORF">PPRIM_AZ9-3.1.T0090229</name>
</gene>
<keyword evidence="2" id="KW-1185">Reference proteome</keyword>
<protein>
    <submittedName>
        <fullName evidence="1">Uncharacterized protein</fullName>
    </submittedName>
</protein>
<organism evidence="1 2">
    <name type="scientific">Paramecium primaurelia</name>
    <dbReference type="NCBI Taxonomy" id="5886"/>
    <lineage>
        <taxon>Eukaryota</taxon>
        <taxon>Sar</taxon>
        <taxon>Alveolata</taxon>
        <taxon>Ciliophora</taxon>
        <taxon>Intramacronucleata</taxon>
        <taxon>Oligohymenophorea</taxon>
        <taxon>Peniculida</taxon>
        <taxon>Parameciidae</taxon>
        <taxon>Paramecium</taxon>
    </lineage>
</organism>
<reference evidence="1" key="1">
    <citation type="submission" date="2021-01" db="EMBL/GenBank/DDBJ databases">
        <authorList>
            <consortium name="Genoscope - CEA"/>
            <person name="William W."/>
        </authorList>
    </citation>
    <scope>NUCLEOTIDE SEQUENCE</scope>
</reference>
<comment type="caution">
    <text evidence="1">The sequence shown here is derived from an EMBL/GenBank/DDBJ whole genome shotgun (WGS) entry which is preliminary data.</text>
</comment>
<dbReference type="EMBL" id="CAJJDM010000006">
    <property type="protein sequence ID" value="CAD8045203.1"/>
    <property type="molecule type" value="Genomic_DNA"/>
</dbReference>
<accession>A0A8S1JRG5</accession>